<dbReference type="InterPro" id="IPR016162">
    <property type="entry name" value="Ald_DH_N"/>
</dbReference>
<dbReference type="PIRSF" id="PIRSF036492">
    <property type="entry name" value="ALDH"/>
    <property type="match status" value="1"/>
</dbReference>
<dbReference type="Gene3D" id="3.40.309.10">
    <property type="entry name" value="Aldehyde Dehydrogenase, Chain A, domain 2"/>
    <property type="match status" value="1"/>
</dbReference>
<accession>A0A2N3LLI1</accession>
<dbReference type="PANTHER" id="PTHR43570:SF16">
    <property type="entry name" value="ALDEHYDE DEHYDROGENASE TYPE III, ISOFORM Q"/>
    <property type="match status" value="1"/>
</dbReference>
<dbReference type="InterPro" id="IPR029510">
    <property type="entry name" value="Ald_DH_CS_GLU"/>
</dbReference>
<name>A0A2N3LLI1_9BACI</name>
<evidence type="ECO:0000256" key="4">
    <source>
        <dbReference type="PIRNR" id="PIRNR036492"/>
    </source>
</evidence>
<dbReference type="PROSITE" id="PS00687">
    <property type="entry name" value="ALDEHYDE_DEHYDR_GLU"/>
    <property type="match status" value="1"/>
</dbReference>
<dbReference type="GO" id="GO:0006081">
    <property type="term" value="P:aldehyde metabolic process"/>
    <property type="evidence" value="ECO:0007669"/>
    <property type="project" value="InterPro"/>
</dbReference>
<comment type="similarity">
    <text evidence="1 4 7">Belongs to the aldehyde dehydrogenase family.</text>
</comment>
<feature type="active site" evidence="5 6">
    <location>
        <position position="210"/>
    </location>
</feature>
<dbReference type="InterPro" id="IPR015590">
    <property type="entry name" value="Aldehyde_DH_dom"/>
</dbReference>
<feature type="domain" description="Aldehyde dehydrogenase" evidence="8">
    <location>
        <begin position="12"/>
        <end position="428"/>
    </location>
</feature>
<feature type="active site" evidence="5">
    <location>
        <position position="244"/>
    </location>
</feature>
<sequence length="456" mass="51402">MENYSLLIKRQRAYFRTNCTKDISFRLEALQKLRTAIRSHEKALMNALKSDLNKSEFDSYSTEIGVVLEEIRYTIKHLKGWSKPQRVKTPLTHIGSRSFIYPEPYGVALIIAPWNYPFQLAIAPLIGAIAAGNCAIIKPSELTPKTSEIIAKIINDIFPEEYIAVVLGGIETSTALLQEKSDYIFFTGSVAVGKIIMEAAAKNLTPVTLELGGKSPCIVHEDAKLKLAAKRIAWGKFMNAGQTCIAPDYLYLHNRIKNEFLFHLKEALKELYGEKPLQNEHFTHIVSEKHFNRLTGFLKNGTIIMGGNMDPDHLKLEPTVINNISWNDPIMQDEIFGPILPVLEYNQLDQILEEIQKHPKPLSLYLFTENETVKSDVLRNISFGGGCVNDTVYHFASPYLPFGGVGNSGIGAYHGKGSFDTFSHQKSILYQTTLFDIPFRYPNVKNGLKKIKMFLK</sequence>
<evidence type="ECO:0000313" key="9">
    <source>
        <dbReference type="EMBL" id="PKR85512.1"/>
    </source>
</evidence>
<dbReference type="InterPro" id="IPR012394">
    <property type="entry name" value="Aldehyde_DH_NAD(P)"/>
</dbReference>
<dbReference type="InterPro" id="IPR016160">
    <property type="entry name" value="Ald_DH_CS_CYS"/>
</dbReference>
<protein>
    <recommendedName>
        <fullName evidence="4">Aldehyde dehydrogenase</fullName>
    </recommendedName>
</protein>
<dbReference type="RefSeq" id="WP_101353562.1">
    <property type="nucleotide sequence ID" value="NZ_PIQO01000004.1"/>
</dbReference>
<dbReference type="SUPFAM" id="SSF53720">
    <property type="entry name" value="ALDH-like"/>
    <property type="match status" value="1"/>
</dbReference>
<evidence type="ECO:0000313" key="10">
    <source>
        <dbReference type="Proteomes" id="UP000233440"/>
    </source>
</evidence>
<dbReference type="AlphaFoldDB" id="A0A2N3LLI1"/>
<dbReference type="CDD" id="cd07136">
    <property type="entry name" value="ALDH_YwdH-P39616"/>
    <property type="match status" value="1"/>
</dbReference>
<dbReference type="Proteomes" id="UP000233440">
    <property type="component" value="Unassembled WGS sequence"/>
</dbReference>
<evidence type="ECO:0000256" key="2">
    <source>
        <dbReference type="ARBA" id="ARBA00023002"/>
    </source>
</evidence>
<evidence type="ECO:0000256" key="6">
    <source>
        <dbReference type="PROSITE-ProRule" id="PRU10007"/>
    </source>
</evidence>
<dbReference type="GO" id="GO:0004029">
    <property type="term" value="F:aldehyde dehydrogenase (NAD+) activity"/>
    <property type="evidence" value="ECO:0007669"/>
    <property type="project" value="TreeGrafter"/>
</dbReference>
<evidence type="ECO:0000256" key="3">
    <source>
        <dbReference type="ARBA" id="ARBA00023027"/>
    </source>
</evidence>
<proteinExistence type="inferred from homology"/>
<keyword evidence="10" id="KW-1185">Reference proteome</keyword>
<gene>
    <name evidence="9" type="ORF">CWO92_07295</name>
</gene>
<dbReference type="Gene3D" id="3.40.605.10">
    <property type="entry name" value="Aldehyde Dehydrogenase, Chain A, domain 1"/>
    <property type="match status" value="1"/>
</dbReference>
<dbReference type="GO" id="GO:0005737">
    <property type="term" value="C:cytoplasm"/>
    <property type="evidence" value="ECO:0007669"/>
    <property type="project" value="TreeGrafter"/>
</dbReference>
<dbReference type="EMBL" id="PIQO01000004">
    <property type="protein sequence ID" value="PKR85512.1"/>
    <property type="molecule type" value="Genomic_DNA"/>
</dbReference>
<evidence type="ECO:0000259" key="8">
    <source>
        <dbReference type="Pfam" id="PF00171"/>
    </source>
</evidence>
<dbReference type="InterPro" id="IPR016163">
    <property type="entry name" value="Ald_DH_C"/>
</dbReference>
<evidence type="ECO:0000256" key="7">
    <source>
        <dbReference type="RuleBase" id="RU003345"/>
    </source>
</evidence>
<organism evidence="9 10">
    <name type="scientific">Heyndrickxia camelliae</name>
    <dbReference type="NCBI Taxonomy" id="1707093"/>
    <lineage>
        <taxon>Bacteria</taxon>
        <taxon>Bacillati</taxon>
        <taxon>Bacillota</taxon>
        <taxon>Bacilli</taxon>
        <taxon>Bacillales</taxon>
        <taxon>Bacillaceae</taxon>
        <taxon>Heyndrickxia</taxon>
    </lineage>
</organism>
<dbReference type="Pfam" id="PF00171">
    <property type="entry name" value="Aldedh"/>
    <property type="match status" value="1"/>
</dbReference>
<evidence type="ECO:0000256" key="1">
    <source>
        <dbReference type="ARBA" id="ARBA00009986"/>
    </source>
</evidence>
<dbReference type="PROSITE" id="PS00070">
    <property type="entry name" value="ALDEHYDE_DEHYDR_CYS"/>
    <property type="match status" value="1"/>
</dbReference>
<comment type="caution">
    <text evidence="9">The sequence shown here is derived from an EMBL/GenBank/DDBJ whole genome shotgun (WGS) entry which is preliminary data.</text>
</comment>
<dbReference type="PANTHER" id="PTHR43570">
    <property type="entry name" value="ALDEHYDE DEHYDROGENASE"/>
    <property type="match status" value="1"/>
</dbReference>
<evidence type="ECO:0000256" key="5">
    <source>
        <dbReference type="PIRSR" id="PIRSR036492-1"/>
    </source>
</evidence>
<keyword evidence="2 4" id="KW-0560">Oxidoreductase</keyword>
<dbReference type="FunFam" id="3.40.605.10:FF:000004">
    <property type="entry name" value="Aldehyde dehydrogenase"/>
    <property type="match status" value="1"/>
</dbReference>
<dbReference type="InterPro" id="IPR016161">
    <property type="entry name" value="Ald_DH/histidinol_DH"/>
</dbReference>
<reference evidence="9 10" key="1">
    <citation type="submission" date="2017-11" db="EMBL/GenBank/DDBJ databases">
        <title>Bacillus camelliae sp. nov., isolated from pu'er tea.</title>
        <authorList>
            <person name="Niu L."/>
        </authorList>
    </citation>
    <scope>NUCLEOTIDE SEQUENCE [LARGE SCALE GENOMIC DNA]</scope>
    <source>
        <strain evidence="9 10">7578-1</strain>
    </source>
</reference>
<dbReference type="OrthoDB" id="9762913at2"/>
<keyword evidence="3" id="KW-0520">NAD</keyword>
<dbReference type="FunFam" id="3.40.309.10:FF:000003">
    <property type="entry name" value="Aldehyde dehydrogenase"/>
    <property type="match status" value="1"/>
</dbReference>